<evidence type="ECO:0000256" key="2">
    <source>
        <dbReference type="ARBA" id="ARBA00022729"/>
    </source>
</evidence>
<protein>
    <recommendedName>
        <fullName evidence="5">Phosphate/phosphite/phosphonate ABC transporter substrate-binding protein</fullName>
    </recommendedName>
</protein>
<dbReference type="OrthoDB" id="527737at2"/>
<comment type="caution">
    <text evidence="3">The sequence shown here is derived from an EMBL/GenBank/DDBJ whole genome shotgun (WGS) entry which is preliminary data.</text>
</comment>
<sequence length="300" mass="34173">MFISRNLKSTGQFLTSFLQKLTIVFLLFTTNSLYCNEKITLGLTGVTLKEDILTIMNFKNYLAKNANIDLNLKFAKSYSIMESFIINESVDLAYVCGSTYVNLDKLNKVELIAIPSVKNKTTYSSLIISKKDKPYTKLLDLKGKTFAMSDPDSNSGSLIPIYEILKKGYNKEEFFEKVIFTYDHGESIQAVLSGFIQSASVDSMVYEAYINKNPQAEKELKIVESFDDYPIPPFIIRKNINSNIKDKLKKALLEMHKNPQGAQILKAMSIDSLIEPENISYDKIKNIKKFIINRENKNVK</sequence>
<dbReference type="GO" id="GO:0043190">
    <property type="term" value="C:ATP-binding cassette (ABC) transporter complex"/>
    <property type="evidence" value="ECO:0007669"/>
    <property type="project" value="InterPro"/>
</dbReference>
<dbReference type="AlphaFoldDB" id="A0A2S9SV92"/>
<accession>A0A2S9SV92</accession>
<dbReference type="PANTHER" id="PTHR35841:SF1">
    <property type="entry name" value="PHOSPHONATES-BINDING PERIPLASMIC PROTEIN"/>
    <property type="match status" value="1"/>
</dbReference>
<keyword evidence="2" id="KW-0732">Signal</keyword>
<gene>
    <name evidence="3" type="ORF">CJ671_02655</name>
</gene>
<comment type="similarity">
    <text evidence="1">Belongs to the phosphate/phosphite/phosphonate binding protein family.</text>
</comment>
<dbReference type="Proteomes" id="UP000238649">
    <property type="component" value="Unassembled WGS sequence"/>
</dbReference>
<evidence type="ECO:0000313" key="4">
    <source>
        <dbReference type="Proteomes" id="UP000238649"/>
    </source>
</evidence>
<dbReference type="RefSeq" id="WP_105911180.1">
    <property type="nucleotide sequence ID" value="NZ_NXGH01000004.1"/>
</dbReference>
<dbReference type="Gene3D" id="3.40.190.10">
    <property type="entry name" value="Periplasmic binding protein-like II"/>
    <property type="match status" value="2"/>
</dbReference>
<dbReference type="SUPFAM" id="SSF53850">
    <property type="entry name" value="Periplasmic binding protein-like II"/>
    <property type="match status" value="1"/>
</dbReference>
<dbReference type="GO" id="GO:0055085">
    <property type="term" value="P:transmembrane transport"/>
    <property type="evidence" value="ECO:0007669"/>
    <property type="project" value="InterPro"/>
</dbReference>
<dbReference type="PANTHER" id="PTHR35841">
    <property type="entry name" value="PHOSPHONATES-BINDING PERIPLASMIC PROTEIN"/>
    <property type="match status" value="1"/>
</dbReference>
<evidence type="ECO:0000256" key="1">
    <source>
        <dbReference type="ARBA" id="ARBA00007162"/>
    </source>
</evidence>
<dbReference type="Pfam" id="PF12974">
    <property type="entry name" value="Phosphonate-bd"/>
    <property type="match status" value="1"/>
</dbReference>
<dbReference type="EMBL" id="NXGH01000004">
    <property type="protein sequence ID" value="PRM90507.1"/>
    <property type="molecule type" value="Genomic_DNA"/>
</dbReference>
<dbReference type="InterPro" id="IPR005770">
    <property type="entry name" value="PhnD"/>
</dbReference>
<dbReference type="NCBIfam" id="TIGR01098">
    <property type="entry name" value="3A0109s03R"/>
    <property type="match status" value="1"/>
</dbReference>
<reference evidence="3 4" key="1">
    <citation type="submission" date="2017-09" db="EMBL/GenBank/DDBJ databases">
        <title>Reassesment of A. cryaerophilus.</title>
        <authorList>
            <person name="Perez-Cataluna A."/>
            <person name="Collado L."/>
            <person name="Salgado O."/>
            <person name="Lefinanco V."/>
            <person name="Figueras M.J."/>
        </authorList>
    </citation>
    <scope>NUCLEOTIDE SEQUENCE [LARGE SCALE GENOMIC DNA]</scope>
    <source>
        <strain evidence="3 4">LMG 9871</strain>
    </source>
</reference>
<proteinExistence type="inferred from homology"/>
<name>A0A2S9SV92_9BACT</name>
<evidence type="ECO:0008006" key="5">
    <source>
        <dbReference type="Google" id="ProtNLM"/>
    </source>
</evidence>
<organism evidence="3 4">
    <name type="scientific">Aliarcobacter cryaerophilus</name>
    <dbReference type="NCBI Taxonomy" id="28198"/>
    <lineage>
        <taxon>Bacteria</taxon>
        <taxon>Pseudomonadati</taxon>
        <taxon>Campylobacterota</taxon>
        <taxon>Epsilonproteobacteria</taxon>
        <taxon>Campylobacterales</taxon>
        <taxon>Arcobacteraceae</taxon>
        <taxon>Aliarcobacter</taxon>
    </lineage>
</organism>
<evidence type="ECO:0000313" key="3">
    <source>
        <dbReference type="EMBL" id="PRM90507.1"/>
    </source>
</evidence>